<dbReference type="KEGG" id="goy:GLS_c23130"/>
<accession>A0A067Z750</accession>
<gene>
    <name evidence="1" type="ORF">GLS_c23130</name>
</gene>
<dbReference type="HOGENOM" id="CLU_123882_1_0_5"/>
<name>A0A067Z750_GLUOY</name>
<protein>
    <submittedName>
        <fullName evidence="1">Uncharacterized protein</fullName>
    </submittedName>
</protein>
<proteinExistence type="predicted"/>
<sequence length="159" mass="16978">MAGLNLSQIKRLWIRPALQAIGLDDPAHLNIVTGIGLVESGYVWLEQLNGGPAKGFWQMEPATHDDIWKNSLPAPSRSRIASGLNRLLYGQPHAAGLMITLPLYGAAMCATKVLLAPEPIPAADDAAGQAQYHKRWYNSPLGSACALANIPDFQAAIAA</sequence>
<dbReference type="AlphaFoldDB" id="A0A067Z750"/>
<evidence type="ECO:0000313" key="2">
    <source>
        <dbReference type="Proteomes" id="UP000031656"/>
    </source>
</evidence>
<reference evidence="1 2" key="1">
    <citation type="journal article" date="2015" name="Appl. Microbiol. Biotechnol.">
        <title>The consequence of an additional NADH dehydrogenase paralog on the growth of Gluconobacter oxydans DSM3504.</title>
        <authorList>
            <person name="Kostner D."/>
            <person name="Luchterhand B."/>
            <person name="Junker A."/>
            <person name="Volland S."/>
            <person name="Daniel R."/>
            <person name="Buchs J."/>
            <person name="Liebl W."/>
            <person name="Ehrenreich A."/>
        </authorList>
    </citation>
    <scope>NUCLEOTIDE SEQUENCE [LARGE SCALE GENOMIC DNA]</scope>
    <source>
        <strain evidence="1">DSM 3504</strain>
    </source>
</reference>
<evidence type="ECO:0000313" key="1">
    <source>
        <dbReference type="EMBL" id="AHK72184.1"/>
    </source>
</evidence>
<dbReference type="GeneID" id="56906540"/>
<dbReference type="EMBL" id="CP004373">
    <property type="protein sequence ID" value="AHK72184.1"/>
    <property type="molecule type" value="Genomic_DNA"/>
</dbReference>
<organism evidence="1 2">
    <name type="scientific">Gluconobacter oxydans DSM 3504</name>
    <dbReference type="NCBI Taxonomy" id="1288313"/>
    <lineage>
        <taxon>Bacteria</taxon>
        <taxon>Pseudomonadati</taxon>
        <taxon>Pseudomonadota</taxon>
        <taxon>Alphaproteobacteria</taxon>
        <taxon>Acetobacterales</taxon>
        <taxon>Acetobacteraceae</taxon>
        <taxon>Gluconobacter</taxon>
    </lineage>
</organism>
<dbReference type="RefSeq" id="WP_041112357.1">
    <property type="nucleotide sequence ID" value="NZ_CP004373.1"/>
</dbReference>
<dbReference type="Proteomes" id="UP000031656">
    <property type="component" value="Chromosome"/>
</dbReference>